<dbReference type="RefSeq" id="WP_333677781.1">
    <property type="nucleotide sequence ID" value="NZ_DAIPCY010000044.1"/>
</dbReference>
<dbReference type="EMBL" id="SLZZ01000018">
    <property type="protein sequence ID" value="TCS77293.1"/>
    <property type="molecule type" value="Genomic_DNA"/>
</dbReference>
<evidence type="ECO:0000313" key="2">
    <source>
        <dbReference type="Proteomes" id="UP000295726"/>
    </source>
</evidence>
<organism evidence="1 2">
    <name type="scientific">Muricomes intestini</name>
    <dbReference type="NCBI Taxonomy" id="1796634"/>
    <lineage>
        <taxon>Bacteria</taxon>
        <taxon>Bacillati</taxon>
        <taxon>Bacillota</taxon>
        <taxon>Clostridia</taxon>
        <taxon>Lachnospirales</taxon>
        <taxon>Lachnospiraceae</taxon>
        <taxon>Muricomes</taxon>
    </lineage>
</organism>
<dbReference type="AlphaFoldDB" id="A0A4R3K3M3"/>
<reference evidence="1 2" key="1">
    <citation type="submission" date="2019-03" db="EMBL/GenBank/DDBJ databases">
        <title>Genomic Encyclopedia of Type Strains, Phase IV (KMG-IV): sequencing the most valuable type-strain genomes for metagenomic binning, comparative biology and taxonomic classification.</title>
        <authorList>
            <person name="Goeker M."/>
        </authorList>
    </citation>
    <scope>NUCLEOTIDE SEQUENCE [LARGE SCALE GENOMIC DNA]</scope>
    <source>
        <strain evidence="1 2">DSM 29489</strain>
    </source>
</reference>
<protein>
    <recommendedName>
        <fullName evidence="3">Ubiquitin-like protein YukD</fullName>
    </recommendedName>
</protein>
<evidence type="ECO:0000313" key="1">
    <source>
        <dbReference type="EMBL" id="TCS77293.1"/>
    </source>
</evidence>
<accession>A0A4R3K3M3</accession>
<dbReference type="Proteomes" id="UP000295726">
    <property type="component" value="Unassembled WGS sequence"/>
</dbReference>
<comment type="caution">
    <text evidence="1">The sequence shown here is derived from an EMBL/GenBank/DDBJ whole genome shotgun (WGS) entry which is preliminary data.</text>
</comment>
<sequence>MITLTVKINQKSMDLMVRPDQRISEVLKVLKENHKIFFQTEKILIYSTRKKEYVNQLLTFRQAEVYAGDVLVLR</sequence>
<keyword evidence="2" id="KW-1185">Reference proteome</keyword>
<evidence type="ECO:0008006" key="3">
    <source>
        <dbReference type="Google" id="ProtNLM"/>
    </source>
</evidence>
<gene>
    <name evidence="1" type="ORF">EDD59_11822</name>
</gene>
<proteinExistence type="predicted"/>
<name>A0A4R3K3M3_9FIRM</name>